<dbReference type="PANTHER" id="PTHR48005">
    <property type="entry name" value="LEUCINE RICH REPEAT KINASE 2"/>
    <property type="match status" value="1"/>
</dbReference>
<dbReference type="SUPFAM" id="SSF56112">
    <property type="entry name" value="Protein kinase-like (PK-like)"/>
    <property type="match status" value="1"/>
</dbReference>
<protein>
    <recommendedName>
        <fullName evidence="1">non-specific serine/threonine protein kinase</fullName>
        <ecNumber evidence="1">2.7.11.1</ecNumber>
    </recommendedName>
</protein>
<dbReference type="InterPro" id="IPR011009">
    <property type="entry name" value="Kinase-like_dom_sf"/>
</dbReference>
<comment type="catalytic activity">
    <reaction evidence="7">
        <text>L-threonyl-[protein] + ATP = O-phospho-L-threonyl-[protein] + ADP + H(+)</text>
        <dbReference type="Rhea" id="RHEA:46608"/>
        <dbReference type="Rhea" id="RHEA-COMP:11060"/>
        <dbReference type="Rhea" id="RHEA-COMP:11605"/>
        <dbReference type="ChEBI" id="CHEBI:15378"/>
        <dbReference type="ChEBI" id="CHEBI:30013"/>
        <dbReference type="ChEBI" id="CHEBI:30616"/>
        <dbReference type="ChEBI" id="CHEBI:61977"/>
        <dbReference type="ChEBI" id="CHEBI:456216"/>
        <dbReference type="EC" id="2.7.11.1"/>
    </reaction>
</comment>
<comment type="catalytic activity">
    <reaction evidence="8">
        <text>L-seryl-[protein] + ATP = O-phospho-L-seryl-[protein] + ADP + H(+)</text>
        <dbReference type="Rhea" id="RHEA:17989"/>
        <dbReference type="Rhea" id="RHEA-COMP:9863"/>
        <dbReference type="Rhea" id="RHEA-COMP:11604"/>
        <dbReference type="ChEBI" id="CHEBI:15378"/>
        <dbReference type="ChEBI" id="CHEBI:29999"/>
        <dbReference type="ChEBI" id="CHEBI:30616"/>
        <dbReference type="ChEBI" id="CHEBI:83421"/>
        <dbReference type="ChEBI" id="CHEBI:456216"/>
        <dbReference type="EC" id="2.7.11.1"/>
    </reaction>
</comment>
<keyword evidence="4" id="KW-0547">Nucleotide-binding</keyword>
<dbReference type="Gene3D" id="1.10.510.10">
    <property type="entry name" value="Transferase(Phosphotransferase) domain 1"/>
    <property type="match status" value="1"/>
</dbReference>
<reference evidence="10" key="1">
    <citation type="journal article" date="2015" name="Int J Genomics">
        <title>Genome-Wide Identification and Characterization of the LRR-RLK Gene Family in Two Vernicia Species.</title>
        <authorList>
            <person name="Zhu H."/>
            <person name="Wang Y."/>
            <person name="Yin H."/>
            <person name="Gao M."/>
            <person name="Zhang Q."/>
            <person name="Chen Y."/>
        </authorList>
    </citation>
    <scope>NUCLEOTIDE SEQUENCE</scope>
</reference>
<evidence type="ECO:0000313" key="10">
    <source>
        <dbReference type="EMBL" id="AMM42722.1"/>
    </source>
</evidence>
<dbReference type="InterPro" id="IPR000719">
    <property type="entry name" value="Prot_kinase_dom"/>
</dbReference>
<feature type="non-terminal residue" evidence="10">
    <location>
        <position position="1"/>
    </location>
</feature>
<evidence type="ECO:0000256" key="4">
    <source>
        <dbReference type="ARBA" id="ARBA00022741"/>
    </source>
</evidence>
<evidence type="ECO:0000256" key="5">
    <source>
        <dbReference type="ARBA" id="ARBA00022777"/>
    </source>
</evidence>
<evidence type="ECO:0000256" key="8">
    <source>
        <dbReference type="ARBA" id="ARBA00048679"/>
    </source>
</evidence>
<evidence type="ECO:0000256" key="3">
    <source>
        <dbReference type="ARBA" id="ARBA00022679"/>
    </source>
</evidence>
<dbReference type="PANTHER" id="PTHR48005:SF95">
    <property type="entry name" value="PROTEIN KINASE DOMAIN-CONTAINING PROTEIN"/>
    <property type="match status" value="1"/>
</dbReference>
<evidence type="ECO:0000259" key="9">
    <source>
        <dbReference type="PROSITE" id="PS50011"/>
    </source>
</evidence>
<keyword evidence="5" id="KW-0418">Kinase</keyword>
<dbReference type="AlphaFoldDB" id="A0A127AVE8"/>
<evidence type="ECO:0000256" key="2">
    <source>
        <dbReference type="ARBA" id="ARBA00022527"/>
    </source>
</evidence>
<dbReference type="GO" id="GO:0004674">
    <property type="term" value="F:protein serine/threonine kinase activity"/>
    <property type="evidence" value="ECO:0007669"/>
    <property type="project" value="UniProtKB-KW"/>
</dbReference>
<name>A0A127AVE8_VERFO</name>
<evidence type="ECO:0000256" key="7">
    <source>
        <dbReference type="ARBA" id="ARBA00047899"/>
    </source>
</evidence>
<keyword evidence="6" id="KW-0067">ATP-binding</keyword>
<evidence type="ECO:0000256" key="1">
    <source>
        <dbReference type="ARBA" id="ARBA00012513"/>
    </source>
</evidence>
<organism evidence="10">
    <name type="scientific">Vernicia fordii</name>
    <name type="common">Tung</name>
    <name type="synonym">Aleurites fordii</name>
    <dbReference type="NCBI Taxonomy" id="73154"/>
    <lineage>
        <taxon>Eukaryota</taxon>
        <taxon>Viridiplantae</taxon>
        <taxon>Streptophyta</taxon>
        <taxon>Embryophyta</taxon>
        <taxon>Tracheophyta</taxon>
        <taxon>Spermatophyta</taxon>
        <taxon>Magnoliopsida</taxon>
        <taxon>eudicotyledons</taxon>
        <taxon>Gunneridae</taxon>
        <taxon>Pentapetalae</taxon>
        <taxon>rosids</taxon>
        <taxon>fabids</taxon>
        <taxon>Malpighiales</taxon>
        <taxon>Euphorbiaceae</taxon>
        <taxon>Crotonoideae</taxon>
        <taxon>Aleuritideae</taxon>
        <taxon>Vernicia</taxon>
    </lineage>
</organism>
<dbReference type="PROSITE" id="PS50011">
    <property type="entry name" value="PROTEIN_KINASE_DOM"/>
    <property type="match status" value="1"/>
</dbReference>
<dbReference type="EMBL" id="KT805462">
    <property type="protein sequence ID" value="AMM42722.1"/>
    <property type="molecule type" value="mRNA"/>
</dbReference>
<dbReference type="InterPro" id="IPR001245">
    <property type="entry name" value="Ser-Thr/Tyr_kinase_cat_dom"/>
</dbReference>
<dbReference type="GO" id="GO:0005524">
    <property type="term" value="F:ATP binding"/>
    <property type="evidence" value="ECO:0007669"/>
    <property type="project" value="UniProtKB-KW"/>
</dbReference>
<accession>A0A127AVE8</accession>
<proteinExistence type="evidence at transcript level"/>
<keyword evidence="2" id="KW-0723">Serine/threonine-protein kinase</keyword>
<dbReference type="Pfam" id="PF07714">
    <property type="entry name" value="PK_Tyr_Ser-Thr"/>
    <property type="match status" value="1"/>
</dbReference>
<keyword evidence="3" id="KW-0808">Transferase</keyword>
<feature type="domain" description="Protein kinase" evidence="9">
    <location>
        <begin position="1"/>
        <end position="91"/>
    </location>
</feature>
<sequence>KCDVYSFGVLAVEVMKGKHPGEIILSMASPSTKEITLEEVTDQRLPTPSPEIQEELITIMKIATACLNNNPQYRPTMHMISQILDAQIPLF</sequence>
<dbReference type="InterPro" id="IPR051420">
    <property type="entry name" value="Ser_Thr_Kinases_DiverseReg"/>
</dbReference>
<evidence type="ECO:0000256" key="6">
    <source>
        <dbReference type="ARBA" id="ARBA00022840"/>
    </source>
</evidence>
<dbReference type="EC" id="2.7.11.1" evidence="1"/>